<organism evidence="9">
    <name type="scientific">hydrothermal vent metagenome</name>
    <dbReference type="NCBI Taxonomy" id="652676"/>
    <lineage>
        <taxon>unclassified sequences</taxon>
        <taxon>metagenomes</taxon>
        <taxon>ecological metagenomes</taxon>
    </lineage>
</organism>
<gene>
    <name evidence="9" type="ORF">MNBD_ALPHA03-750</name>
</gene>
<evidence type="ECO:0000256" key="4">
    <source>
        <dbReference type="ARBA" id="ARBA00022832"/>
    </source>
</evidence>
<evidence type="ECO:0000313" key="9">
    <source>
        <dbReference type="EMBL" id="VAX02736.1"/>
    </source>
</evidence>
<dbReference type="EMBL" id="UOFW01000024">
    <property type="protein sequence ID" value="VAX02736.1"/>
    <property type="molecule type" value="Genomic_DNA"/>
</dbReference>
<dbReference type="PROSITE" id="PS00188">
    <property type="entry name" value="BIOTIN"/>
    <property type="match status" value="1"/>
</dbReference>
<dbReference type="GO" id="GO:0006633">
    <property type="term" value="P:fatty acid biosynthetic process"/>
    <property type="evidence" value="ECO:0007669"/>
    <property type="project" value="UniProtKB-UniPathway"/>
</dbReference>
<evidence type="ECO:0000256" key="3">
    <source>
        <dbReference type="ARBA" id="ARBA00022516"/>
    </source>
</evidence>
<evidence type="ECO:0000256" key="6">
    <source>
        <dbReference type="ARBA" id="ARBA00023160"/>
    </source>
</evidence>
<dbReference type="GO" id="GO:0003989">
    <property type="term" value="F:acetyl-CoA carboxylase activity"/>
    <property type="evidence" value="ECO:0007669"/>
    <property type="project" value="InterPro"/>
</dbReference>
<proteinExistence type="predicted"/>
<dbReference type="PANTHER" id="PTHR45266">
    <property type="entry name" value="OXALOACETATE DECARBOXYLASE ALPHA CHAIN"/>
    <property type="match status" value="1"/>
</dbReference>
<keyword evidence="4" id="KW-0276">Fatty acid metabolism</keyword>
<dbReference type="GO" id="GO:0009317">
    <property type="term" value="C:acetyl-CoA carboxylase complex"/>
    <property type="evidence" value="ECO:0007669"/>
    <property type="project" value="InterPro"/>
</dbReference>
<evidence type="ECO:0000256" key="2">
    <source>
        <dbReference type="ARBA" id="ARBA00017562"/>
    </source>
</evidence>
<dbReference type="NCBIfam" id="TIGR00531">
    <property type="entry name" value="BCCP"/>
    <property type="match status" value="1"/>
</dbReference>
<evidence type="ECO:0000256" key="1">
    <source>
        <dbReference type="ARBA" id="ARBA00005194"/>
    </source>
</evidence>
<dbReference type="Pfam" id="PF00364">
    <property type="entry name" value="Biotin_lipoyl"/>
    <property type="match status" value="1"/>
</dbReference>
<evidence type="ECO:0000259" key="8">
    <source>
        <dbReference type="PROSITE" id="PS50968"/>
    </source>
</evidence>
<evidence type="ECO:0000256" key="7">
    <source>
        <dbReference type="ARBA" id="ARBA00023267"/>
    </source>
</evidence>
<dbReference type="AlphaFoldDB" id="A0A3B1AAF9"/>
<dbReference type="InterPro" id="IPR001882">
    <property type="entry name" value="Biotin_BS"/>
</dbReference>
<sequence>MSKMFVDQDVIRDLATLLNETDLSEIEVQNGERKIRVARNIQAAATVVSAPAVQQVAAAETTAAVAASAAPDKEHPGAIKSPMVGTAYTAPDPDSGDFIKVGDKVSVGQTLLIIEAMKVMNQIPATISGTVTKILVESAQPVEYGDVLVIIE</sequence>
<dbReference type="SUPFAM" id="SSF51230">
    <property type="entry name" value="Single hybrid motif"/>
    <property type="match status" value="1"/>
</dbReference>
<protein>
    <recommendedName>
        <fullName evidence="2">Biotin carboxyl carrier protein of acetyl-CoA carboxylase</fullName>
    </recommendedName>
</protein>
<keyword evidence="5" id="KW-0443">Lipid metabolism</keyword>
<keyword evidence="7" id="KW-0092">Biotin</keyword>
<reference evidence="9" key="1">
    <citation type="submission" date="2018-06" db="EMBL/GenBank/DDBJ databases">
        <authorList>
            <person name="Zhirakovskaya E."/>
        </authorList>
    </citation>
    <scope>NUCLEOTIDE SEQUENCE</scope>
</reference>
<dbReference type="UniPathway" id="UPA00094"/>
<keyword evidence="3" id="KW-0444">Lipid biosynthesis</keyword>
<keyword evidence="6" id="KW-0275">Fatty acid biosynthesis</keyword>
<dbReference type="InterPro" id="IPR001249">
    <property type="entry name" value="AcCoA_biotinCC"/>
</dbReference>
<dbReference type="InterPro" id="IPR011053">
    <property type="entry name" value="Single_hybrid_motif"/>
</dbReference>
<comment type="pathway">
    <text evidence="1">Lipid metabolism; fatty acid biosynthesis.</text>
</comment>
<dbReference type="CDD" id="cd06850">
    <property type="entry name" value="biotinyl_domain"/>
    <property type="match status" value="1"/>
</dbReference>
<feature type="domain" description="Lipoyl-binding" evidence="8">
    <location>
        <begin position="76"/>
        <end position="152"/>
    </location>
</feature>
<evidence type="ECO:0000256" key="5">
    <source>
        <dbReference type="ARBA" id="ARBA00023098"/>
    </source>
</evidence>
<dbReference type="PRINTS" id="PR01071">
    <property type="entry name" value="ACOABIOTINCC"/>
</dbReference>
<dbReference type="PANTHER" id="PTHR45266:SF3">
    <property type="entry name" value="OXALOACETATE DECARBOXYLASE ALPHA CHAIN"/>
    <property type="match status" value="1"/>
</dbReference>
<dbReference type="InterPro" id="IPR000089">
    <property type="entry name" value="Biotin_lipoyl"/>
</dbReference>
<dbReference type="Gene3D" id="2.40.50.100">
    <property type="match status" value="1"/>
</dbReference>
<dbReference type="FunFam" id="2.40.50.100:FF:000003">
    <property type="entry name" value="Acetyl-CoA carboxylase biotin carboxyl carrier protein"/>
    <property type="match status" value="1"/>
</dbReference>
<name>A0A3B1AAF9_9ZZZZ</name>
<dbReference type="PROSITE" id="PS50968">
    <property type="entry name" value="BIOTINYL_LIPOYL"/>
    <property type="match status" value="1"/>
</dbReference>
<accession>A0A3B1AAF9</accession>
<dbReference type="InterPro" id="IPR050709">
    <property type="entry name" value="Biotin_Carboxyl_Carrier/Decarb"/>
</dbReference>